<dbReference type="Pfam" id="PF02880">
    <property type="entry name" value="PGM_PMM_III"/>
    <property type="match status" value="1"/>
</dbReference>
<reference evidence="11 12" key="1">
    <citation type="submission" date="2020-08" db="EMBL/GenBank/DDBJ databases">
        <title>Genomic Encyclopedia of Type Strains, Phase IV (KMG-V): Genome sequencing to study the core and pangenomes of soil and plant-associated prokaryotes.</title>
        <authorList>
            <person name="Whitman W."/>
        </authorList>
    </citation>
    <scope>NUCLEOTIDE SEQUENCE [LARGE SCALE GENOMIC DNA]</scope>
    <source>
        <strain evidence="11 12">M8UP14</strain>
    </source>
</reference>
<dbReference type="SUPFAM" id="SSF55957">
    <property type="entry name" value="Phosphoglucomutase, C-terminal domain"/>
    <property type="match status" value="1"/>
</dbReference>
<dbReference type="SUPFAM" id="SSF53738">
    <property type="entry name" value="Phosphoglucomutase, first 3 domains"/>
    <property type="match status" value="2"/>
</dbReference>
<protein>
    <submittedName>
        <fullName evidence="11">Phosphomannomutase</fullName>
    </submittedName>
</protein>
<dbReference type="InterPro" id="IPR005841">
    <property type="entry name" value="Alpha-D-phosphohexomutase_SF"/>
</dbReference>
<organism evidence="11 12">
    <name type="scientific">Granulicella aggregans</name>
    <dbReference type="NCBI Taxonomy" id="474949"/>
    <lineage>
        <taxon>Bacteria</taxon>
        <taxon>Pseudomonadati</taxon>
        <taxon>Acidobacteriota</taxon>
        <taxon>Terriglobia</taxon>
        <taxon>Terriglobales</taxon>
        <taxon>Acidobacteriaceae</taxon>
        <taxon>Granulicella</taxon>
    </lineage>
</organism>
<dbReference type="GO" id="GO:0046872">
    <property type="term" value="F:metal ion binding"/>
    <property type="evidence" value="ECO:0007669"/>
    <property type="project" value="UniProtKB-KW"/>
</dbReference>
<dbReference type="CDD" id="cd05800">
    <property type="entry name" value="PGM_like2"/>
    <property type="match status" value="1"/>
</dbReference>
<evidence type="ECO:0000313" key="11">
    <source>
        <dbReference type="EMBL" id="MBB5055917.1"/>
    </source>
</evidence>
<keyword evidence="12" id="KW-1185">Reference proteome</keyword>
<comment type="cofactor">
    <cofactor evidence="1">
        <name>Mg(2+)</name>
        <dbReference type="ChEBI" id="CHEBI:18420"/>
    </cofactor>
</comment>
<keyword evidence="3" id="KW-0597">Phosphoprotein</keyword>
<evidence type="ECO:0000256" key="6">
    <source>
        <dbReference type="ARBA" id="ARBA00023235"/>
    </source>
</evidence>
<dbReference type="Pfam" id="PF02879">
    <property type="entry name" value="PGM_PMM_II"/>
    <property type="match status" value="1"/>
</dbReference>
<feature type="domain" description="Alpha-D-phosphohexomutase alpha/beta/alpha" evidence="10">
    <location>
        <begin position="260"/>
        <end position="370"/>
    </location>
</feature>
<sequence length="474" mass="50888">MGVVKFGTDGWRGIIADDFTYANVRVAASAIAHYVIKQEDASHGVCIGYDTRFGSKSFAKVVAEVLSNAGIPVQLANGITPTPALSYAVRERGAAGGVMITSSHNPAEWNGVKYKASYGGSGKPSIISAIEGYLDEPLDLAPIAGKIEEVDFNEVYIAAITKFVDLDAIKASGYKFLIDTMYGAGRGVIAGIFTKAGIPFVEMRNEINPAFPGINPEPILPHIKATQVKVVEEKCDAGFITDGDADRIGAVDENGNVVDAHKIFSILLKWLLDRKGWPGDVTRAFNTTKMLDRIAAKYGRTLHEHGIGFKYVCDLMLEKEILIGGEESGGVGISKHLPERDGLLNSLLLANVMAEEKKTLGQLVAALQEEFGEHQYDRIDMHITEELKQSAIARAKAGVTEIAGLKVLKTEALDGIKFFLENPACSGKPNAAETWLLLRASGTEPLLRVYCESCSVESVAQVLAAAKAFVLSGA</sequence>
<feature type="domain" description="Alpha-D-phosphohexomutase alpha/beta/alpha" evidence="9">
    <location>
        <begin position="155"/>
        <end position="255"/>
    </location>
</feature>
<keyword evidence="5" id="KW-0460">Magnesium</keyword>
<evidence type="ECO:0000256" key="5">
    <source>
        <dbReference type="ARBA" id="ARBA00022842"/>
    </source>
</evidence>
<dbReference type="PANTHER" id="PTHR45745:SF1">
    <property type="entry name" value="PHOSPHOGLUCOMUTASE 2B-RELATED"/>
    <property type="match status" value="1"/>
</dbReference>
<dbReference type="InterPro" id="IPR005845">
    <property type="entry name" value="A-D-PHexomutase_a/b/a-II"/>
</dbReference>
<dbReference type="EMBL" id="JACHIP010000001">
    <property type="protein sequence ID" value="MBB5055917.1"/>
    <property type="molecule type" value="Genomic_DNA"/>
</dbReference>
<accession>A0A7W7ZA14</accession>
<dbReference type="PANTHER" id="PTHR45745">
    <property type="entry name" value="PHOSPHOMANNOMUTASE 45A"/>
    <property type="match status" value="1"/>
</dbReference>
<gene>
    <name evidence="11" type="ORF">HDF16_000586</name>
</gene>
<evidence type="ECO:0000256" key="3">
    <source>
        <dbReference type="ARBA" id="ARBA00022553"/>
    </source>
</evidence>
<dbReference type="Proteomes" id="UP000540989">
    <property type="component" value="Unassembled WGS sequence"/>
</dbReference>
<dbReference type="InterPro" id="IPR005844">
    <property type="entry name" value="A-D-PHexomutase_a/b/a-I"/>
</dbReference>
<evidence type="ECO:0000256" key="2">
    <source>
        <dbReference type="ARBA" id="ARBA00010231"/>
    </source>
</evidence>
<evidence type="ECO:0000256" key="4">
    <source>
        <dbReference type="ARBA" id="ARBA00022723"/>
    </source>
</evidence>
<evidence type="ECO:0000256" key="1">
    <source>
        <dbReference type="ARBA" id="ARBA00001946"/>
    </source>
</evidence>
<dbReference type="GO" id="GO:0008973">
    <property type="term" value="F:phosphopentomutase activity"/>
    <property type="evidence" value="ECO:0007669"/>
    <property type="project" value="TreeGrafter"/>
</dbReference>
<keyword evidence="4" id="KW-0479">Metal-binding</keyword>
<comment type="similarity">
    <text evidence="2">Belongs to the phosphohexose mutase family.</text>
</comment>
<dbReference type="Gene3D" id="3.30.310.50">
    <property type="entry name" value="Alpha-D-phosphohexomutase, C-terminal domain"/>
    <property type="match status" value="1"/>
</dbReference>
<dbReference type="InterPro" id="IPR036900">
    <property type="entry name" value="A-D-PHexomutase_C_sf"/>
</dbReference>
<name>A0A7W7ZA14_9BACT</name>
<dbReference type="PRINTS" id="PR00509">
    <property type="entry name" value="PGMPMM"/>
</dbReference>
<dbReference type="GO" id="GO:0006166">
    <property type="term" value="P:purine ribonucleoside salvage"/>
    <property type="evidence" value="ECO:0007669"/>
    <property type="project" value="TreeGrafter"/>
</dbReference>
<evidence type="ECO:0000313" key="12">
    <source>
        <dbReference type="Proteomes" id="UP000540989"/>
    </source>
</evidence>
<feature type="domain" description="Alpha-D-phosphohexomutase C-terminal" evidence="7">
    <location>
        <begin position="434"/>
        <end position="465"/>
    </location>
</feature>
<dbReference type="InterPro" id="IPR005846">
    <property type="entry name" value="A-D-PHexomutase_a/b/a-III"/>
</dbReference>
<evidence type="ECO:0000259" key="9">
    <source>
        <dbReference type="Pfam" id="PF02879"/>
    </source>
</evidence>
<dbReference type="GO" id="GO:0005975">
    <property type="term" value="P:carbohydrate metabolic process"/>
    <property type="evidence" value="ECO:0007669"/>
    <property type="project" value="InterPro"/>
</dbReference>
<feature type="domain" description="Alpha-D-phosphohexomutase alpha/beta/alpha" evidence="8">
    <location>
        <begin position="5"/>
        <end position="135"/>
    </location>
</feature>
<evidence type="ECO:0000259" key="7">
    <source>
        <dbReference type="Pfam" id="PF00408"/>
    </source>
</evidence>
<comment type="caution">
    <text evidence="11">The sequence shown here is derived from an EMBL/GenBank/DDBJ whole genome shotgun (WGS) entry which is preliminary data.</text>
</comment>
<dbReference type="Pfam" id="PF00408">
    <property type="entry name" value="PGM_PMM_IV"/>
    <property type="match status" value="1"/>
</dbReference>
<dbReference type="Pfam" id="PF02878">
    <property type="entry name" value="PGM_PMM_I"/>
    <property type="match status" value="1"/>
</dbReference>
<dbReference type="RefSeq" id="WP_184213644.1">
    <property type="nucleotide sequence ID" value="NZ_JACHIP010000001.1"/>
</dbReference>
<dbReference type="AlphaFoldDB" id="A0A7W7ZA14"/>
<keyword evidence="6" id="KW-0413">Isomerase</keyword>
<dbReference type="InterPro" id="IPR005843">
    <property type="entry name" value="A-D-PHexomutase_C"/>
</dbReference>
<proteinExistence type="inferred from homology"/>
<dbReference type="InterPro" id="IPR016055">
    <property type="entry name" value="A-D-PHexomutase_a/b/a-I/II/III"/>
</dbReference>
<evidence type="ECO:0000259" key="10">
    <source>
        <dbReference type="Pfam" id="PF02880"/>
    </source>
</evidence>
<evidence type="ECO:0000259" key="8">
    <source>
        <dbReference type="Pfam" id="PF02878"/>
    </source>
</evidence>
<dbReference type="Gene3D" id="3.40.120.10">
    <property type="entry name" value="Alpha-D-Glucose-1,6-Bisphosphate, subunit A, domain 3"/>
    <property type="match status" value="3"/>
</dbReference>